<dbReference type="GO" id="GO:0003677">
    <property type="term" value="F:DNA binding"/>
    <property type="evidence" value="ECO:0007669"/>
    <property type="project" value="UniProtKB-KW"/>
</dbReference>
<dbReference type="AlphaFoldDB" id="A0A2U1FIV5"/>
<dbReference type="PROSITE" id="PS50043">
    <property type="entry name" value="HTH_LUXR_2"/>
    <property type="match status" value="1"/>
</dbReference>
<evidence type="ECO:0000256" key="3">
    <source>
        <dbReference type="ARBA" id="ARBA00023163"/>
    </source>
</evidence>
<organism evidence="5 6">
    <name type="scientific">Actinomycetospora cinnamomea</name>
    <dbReference type="NCBI Taxonomy" id="663609"/>
    <lineage>
        <taxon>Bacteria</taxon>
        <taxon>Bacillati</taxon>
        <taxon>Actinomycetota</taxon>
        <taxon>Actinomycetes</taxon>
        <taxon>Pseudonocardiales</taxon>
        <taxon>Pseudonocardiaceae</taxon>
        <taxon>Actinomycetospora</taxon>
    </lineage>
</organism>
<feature type="domain" description="HTH luxR-type" evidence="4">
    <location>
        <begin position="192"/>
        <end position="257"/>
    </location>
</feature>
<name>A0A2U1FIV5_9PSEU</name>
<dbReference type="SUPFAM" id="SSF46894">
    <property type="entry name" value="C-terminal effector domain of the bipartite response regulators"/>
    <property type="match status" value="1"/>
</dbReference>
<accession>A0A2U1FIV5</accession>
<dbReference type="PRINTS" id="PR00038">
    <property type="entry name" value="HTHLUXR"/>
</dbReference>
<keyword evidence="2" id="KW-0238">DNA-binding</keyword>
<evidence type="ECO:0000313" key="5">
    <source>
        <dbReference type="EMBL" id="PVZ12105.1"/>
    </source>
</evidence>
<dbReference type="PROSITE" id="PS00622">
    <property type="entry name" value="HTH_LUXR_1"/>
    <property type="match status" value="1"/>
</dbReference>
<evidence type="ECO:0000256" key="1">
    <source>
        <dbReference type="ARBA" id="ARBA00023015"/>
    </source>
</evidence>
<dbReference type="Proteomes" id="UP000245639">
    <property type="component" value="Unassembled WGS sequence"/>
</dbReference>
<dbReference type="Gene3D" id="1.10.10.10">
    <property type="entry name" value="Winged helix-like DNA-binding domain superfamily/Winged helix DNA-binding domain"/>
    <property type="match status" value="1"/>
</dbReference>
<dbReference type="SMART" id="SM00421">
    <property type="entry name" value="HTH_LUXR"/>
    <property type="match status" value="1"/>
</dbReference>
<dbReference type="EMBL" id="QEKW01000003">
    <property type="protein sequence ID" value="PVZ12105.1"/>
    <property type="molecule type" value="Genomic_DNA"/>
</dbReference>
<evidence type="ECO:0000256" key="2">
    <source>
        <dbReference type="ARBA" id="ARBA00023125"/>
    </source>
</evidence>
<evidence type="ECO:0000313" key="6">
    <source>
        <dbReference type="Proteomes" id="UP000245639"/>
    </source>
</evidence>
<dbReference type="InterPro" id="IPR036388">
    <property type="entry name" value="WH-like_DNA-bd_sf"/>
</dbReference>
<dbReference type="InterPro" id="IPR016032">
    <property type="entry name" value="Sig_transdc_resp-reg_C-effctor"/>
</dbReference>
<comment type="caution">
    <text evidence="5">The sequence shown here is derived from an EMBL/GenBank/DDBJ whole genome shotgun (WGS) entry which is preliminary data.</text>
</comment>
<evidence type="ECO:0000259" key="4">
    <source>
        <dbReference type="PROSITE" id="PS50043"/>
    </source>
</evidence>
<keyword evidence="3" id="KW-0804">Transcription</keyword>
<reference evidence="5 6" key="1">
    <citation type="submission" date="2018-04" db="EMBL/GenBank/DDBJ databases">
        <title>Genomic Encyclopedia of Type Strains, Phase IV (KMG-IV): sequencing the most valuable type-strain genomes for metagenomic binning, comparative biology and taxonomic classification.</title>
        <authorList>
            <person name="Goeker M."/>
        </authorList>
    </citation>
    <scope>NUCLEOTIDE SEQUENCE [LARGE SCALE GENOMIC DNA]</scope>
    <source>
        <strain evidence="5 6">DSM 45771</strain>
    </source>
</reference>
<dbReference type="PANTHER" id="PTHR44688">
    <property type="entry name" value="DNA-BINDING TRANSCRIPTIONAL ACTIVATOR DEVR_DOSR"/>
    <property type="match status" value="1"/>
</dbReference>
<dbReference type="CDD" id="cd06170">
    <property type="entry name" value="LuxR_C_like"/>
    <property type="match status" value="1"/>
</dbReference>
<dbReference type="Pfam" id="PF00196">
    <property type="entry name" value="GerE"/>
    <property type="match status" value="1"/>
</dbReference>
<keyword evidence="1" id="KW-0805">Transcription regulation</keyword>
<dbReference type="InterPro" id="IPR000792">
    <property type="entry name" value="Tscrpt_reg_LuxR_C"/>
</dbReference>
<proteinExistence type="predicted"/>
<keyword evidence="6" id="KW-1185">Reference proteome</keyword>
<sequence length="271" mass="29327">MDTTQRDGAWLDLVADLIARPLTHWPVDRVVPLLVTTFGAPAGVFYDADPSGAVDQRPWPPGFHAHARAEMERWTREDAPREHPLLRYYLATGRAEIMQVAEVPERIADRRVQERWRATCGAVLGGEVVAQVSLPVRLGPAGHRALVVGRVDAFTPGEMALAGRLQRVLVGLDRQIAAHARWAARTGELAVPAAAAVGLTPRESAVLDLLAAGGTARAIARRLAVAERTVQKHLQHVYTKLGVADRLAAVQRAQLLGLLPPPELDGSAVRT</sequence>
<dbReference type="RefSeq" id="WP_243417967.1">
    <property type="nucleotide sequence ID" value="NZ_QEKW01000003.1"/>
</dbReference>
<dbReference type="GO" id="GO:0006355">
    <property type="term" value="P:regulation of DNA-templated transcription"/>
    <property type="evidence" value="ECO:0007669"/>
    <property type="project" value="InterPro"/>
</dbReference>
<protein>
    <submittedName>
        <fullName evidence="5">Regulatory LuxR family protein</fullName>
    </submittedName>
</protein>
<gene>
    <name evidence="5" type="ORF">C8D89_103436</name>
</gene>
<dbReference type="PANTHER" id="PTHR44688:SF16">
    <property type="entry name" value="DNA-BINDING TRANSCRIPTIONAL ACTIVATOR DEVR_DOSR"/>
    <property type="match status" value="1"/>
</dbReference>